<gene>
    <name evidence="2" type="ORF">E2C01_003763</name>
</gene>
<name>A0A5B7CNK0_PORTR</name>
<keyword evidence="1" id="KW-0812">Transmembrane</keyword>
<keyword evidence="1" id="KW-0472">Membrane</keyword>
<dbReference type="EMBL" id="VSRR010000145">
    <property type="protein sequence ID" value="MPC11110.1"/>
    <property type="molecule type" value="Genomic_DNA"/>
</dbReference>
<organism evidence="2 3">
    <name type="scientific">Portunus trituberculatus</name>
    <name type="common">Swimming crab</name>
    <name type="synonym">Neptunus trituberculatus</name>
    <dbReference type="NCBI Taxonomy" id="210409"/>
    <lineage>
        <taxon>Eukaryota</taxon>
        <taxon>Metazoa</taxon>
        <taxon>Ecdysozoa</taxon>
        <taxon>Arthropoda</taxon>
        <taxon>Crustacea</taxon>
        <taxon>Multicrustacea</taxon>
        <taxon>Malacostraca</taxon>
        <taxon>Eumalacostraca</taxon>
        <taxon>Eucarida</taxon>
        <taxon>Decapoda</taxon>
        <taxon>Pleocyemata</taxon>
        <taxon>Brachyura</taxon>
        <taxon>Eubrachyura</taxon>
        <taxon>Portunoidea</taxon>
        <taxon>Portunidae</taxon>
        <taxon>Portuninae</taxon>
        <taxon>Portunus</taxon>
    </lineage>
</organism>
<dbReference type="Proteomes" id="UP000324222">
    <property type="component" value="Unassembled WGS sequence"/>
</dbReference>
<dbReference type="AlphaFoldDB" id="A0A5B7CNK0"/>
<sequence>MDVVDRLRDVFSSKWEMCKTRWPRRGYLTITFPRAMRARKAIFICAFLYCLLLTHRRYDFLQLRWYSIFVK</sequence>
<proteinExistence type="predicted"/>
<reference evidence="2 3" key="1">
    <citation type="submission" date="2019-05" db="EMBL/GenBank/DDBJ databases">
        <title>Another draft genome of Portunus trituberculatus and its Hox gene families provides insights of decapod evolution.</title>
        <authorList>
            <person name="Jeong J.-H."/>
            <person name="Song I."/>
            <person name="Kim S."/>
            <person name="Choi T."/>
            <person name="Kim D."/>
            <person name="Ryu S."/>
            <person name="Kim W."/>
        </authorList>
    </citation>
    <scope>NUCLEOTIDE SEQUENCE [LARGE SCALE GENOMIC DNA]</scope>
    <source>
        <tissue evidence="2">Muscle</tissue>
    </source>
</reference>
<keyword evidence="3" id="KW-1185">Reference proteome</keyword>
<evidence type="ECO:0000313" key="2">
    <source>
        <dbReference type="EMBL" id="MPC11110.1"/>
    </source>
</evidence>
<feature type="transmembrane region" description="Helical" evidence="1">
    <location>
        <begin position="41"/>
        <end position="58"/>
    </location>
</feature>
<accession>A0A5B7CNK0</accession>
<comment type="caution">
    <text evidence="2">The sequence shown here is derived from an EMBL/GenBank/DDBJ whole genome shotgun (WGS) entry which is preliminary data.</text>
</comment>
<dbReference type="OrthoDB" id="2019940at2759"/>
<evidence type="ECO:0000256" key="1">
    <source>
        <dbReference type="SAM" id="Phobius"/>
    </source>
</evidence>
<keyword evidence="1" id="KW-1133">Transmembrane helix</keyword>
<protein>
    <submittedName>
        <fullName evidence="2">Uncharacterized protein</fullName>
    </submittedName>
</protein>
<evidence type="ECO:0000313" key="3">
    <source>
        <dbReference type="Proteomes" id="UP000324222"/>
    </source>
</evidence>